<dbReference type="Pfam" id="PF10551">
    <property type="entry name" value="MULE"/>
    <property type="match status" value="1"/>
</dbReference>
<keyword evidence="1" id="KW-0479">Metal-binding</keyword>
<feature type="domain" description="SWIM-type" evidence="3">
    <location>
        <begin position="321"/>
        <end position="353"/>
    </location>
</feature>
<evidence type="ECO:0000313" key="5">
    <source>
        <dbReference type="Proteomes" id="UP001327560"/>
    </source>
</evidence>
<dbReference type="EMBL" id="CP136890">
    <property type="protein sequence ID" value="WOK94423.1"/>
    <property type="molecule type" value="Genomic_DNA"/>
</dbReference>
<dbReference type="Proteomes" id="UP001327560">
    <property type="component" value="Chromosome 1"/>
</dbReference>
<keyword evidence="1" id="KW-0863">Zinc-finger</keyword>
<evidence type="ECO:0000313" key="4">
    <source>
        <dbReference type="EMBL" id="WOK94423.1"/>
    </source>
</evidence>
<dbReference type="InterPro" id="IPR018289">
    <property type="entry name" value="MULE_transposase_dom"/>
</dbReference>
<evidence type="ECO:0000256" key="2">
    <source>
        <dbReference type="SAM" id="MobiDB-lite"/>
    </source>
</evidence>
<gene>
    <name evidence="4" type="ORF">Cni_G03125</name>
</gene>
<keyword evidence="5" id="KW-1185">Reference proteome</keyword>
<dbReference type="PANTHER" id="PTHR31973">
    <property type="entry name" value="POLYPROTEIN, PUTATIVE-RELATED"/>
    <property type="match status" value="1"/>
</dbReference>
<evidence type="ECO:0000256" key="1">
    <source>
        <dbReference type="PROSITE-ProRule" id="PRU00325"/>
    </source>
</evidence>
<sequence length="446" mass="51505">MEAKCLGSCPWRIYGSWKQHEATFIIKSYEKIHKCSRTKWYRVRSAALEKLRGSVEDHYALLGPYVSELKRKNPTSLFQIVCDREYTGAPPIFKRIYIGFYALKNGFLQDCRPIIGFDGCFLKTFLGGQLLSAIGVDGNNQIFLIAWAVVEGENYDAWKWFLGLFFDDLQITEGYGMTIVSDQQKIVRSMEESELNRVLEEMAADSPQAHQAFISIGLIFFCQAYISTNCKSDNVTNNISKTFNGYILNARSKPIVDMLEEIRRLLMQRMYMKRVMIVKWTDDICPNIRKKLEINKEERRFCIVIPSGNLKFEVQYMSKIHVVNIDNRSCSCWRWDLIAISCNHAVSCIVWMKDDPDKYGTSRDRSRGRASTSSSGRGRESTSSREVEPPHQPEEDQEGEHPTLQEMTQVAVEWQYLVVECQFVQAEENGVAQLFENEISEFNAYK</sequence>
<proteinExistence type="predicted"/>
<keyword evidence="1" id="KW-0862">Zinc</keyword>
<feature type="compositionally biased region" description="Basic and acidic residues" evidence="2">
    <location>
        <begin position="377"/>
        <end position="402"/>
    </location>
</feature>
<dbReference type="PROSITE" id="PS50966">
    <property type="entry name" value="ZF_SWIM"/>
    <property type="match status" value="1"/>
</dbReference>
<dbReference type="GO" id="GO:0008270">
    <property type="term" value="F:zinc ion binding"/>
    <property type="evidence" value="ECO:0007669"/>
    <property type="project" value="UniProtKB-KW"/>
</dbReference>
<evidence type="ECO:0000259" key="3">
    <source>
        <dbReference type="PROSITE" id="PS50966"/>
    </source>
</evidence>
<reference evidence="4 5" key="1">
    <citation type="submission" date="2023-10" db="EMBL/GenBank/DDBJ databases">
        <title>Chromosome-scale genome assembly provides insights into flower coloration mechanisms of Canna indica.</title>
        <authorList>
            <person name="Li C."/>
        </authorList>
    </citation>
    <scope>NUCLEOTIDE SEQUENCE [LARGE SCALE GENOMIC DNA]</scope>
    <source>
        <tissue evidence="4">Flower</tissue>
    </source>
</reference>
<accession>A0AAQ3JRX7</accession>
<name>A0AAQ3JRX7_9LILI</name>
<organism evidence="4 5">
    <name type="scientific">Canna indica</name>
    <name type="common">Indian-shot</name>
    <dbReference type="NCBI Taxonomy" id="4628"/>
    <lineage>
        <taxon>Eukaryota</taxon>
        <taxon>Viridiplantae</taxon>
        <taxon>Streptophyta</taxon>
        <taxon>Embryophyta</taxon>
        <taxon>Tracheophyta</taxon>
        <taxon>Spermatophyta</taxon>
        <taxon>Magnoliopsida</taxon>
        <taxon>Liliopsida</taxon>
        <taxon>Zingiberales</taxon>
        <taxon>Cannaceae</taxon>
        <taxon>Canna</taxon>
    </lineage>
</organism>
<dbReference type="AlphaFoldDB" id="A0AAQ3JRX7"/>
<dbReference type="InterPro" id="IPR007527">
    <property type="entry name" value="Znf_SWIM"/>
</dbReference>
<feature type="region of interest" description="Disordered" evidence="2">
    <location>
        <begin position="359"/>
        <end position="402"/>
    </location>
</feature>
<protein>
    <recommendedName>
        <fullName evidence="3">SWIM-type domain-containing protein</fullName>
    </recommendedName>
</protein>
<dbReference type="PANTHER" id="PTHR31973:SF187">
    <property type="entry name" value="MUTATOR TRANSPOSASE MUDRA PROTEIN"/>
    <property type="match status" value="1"/>
</dbReference>